<dbReference type="InterPro" id="IPR045528">
    <property type="entry name" value="DO-GTPase2"/>
</dbReference>
<keyword evidence="4" id="KW-1185">Reference proteome</keyword>
<keyword evidence="1" id="KW-0175">Coiled coil</keyword>
<geneLocation type="plasmid" evidence="4">
    <name>Plasmid1 dna</name>
</geneLocation>
<protein>
    <recommendedName>
        <fullName evidence="2">Double-GTPase 2 domain-containing protein</fullName>
    </recommendedName>
</protein>
<dbReference type="Proteomes" id="UP000218785">
    <property type="component" value="Plasmid plasmid1"/>
</dbReference>
<gene>
    <name evidence="3" type="ORF">NIES37_70300</name>
</gene>
<evidence type="ECO:0000256" key="1">
    <source>
        <dbReference type="SAM" id="Coils"/>
    </source>
</evidence>
<evidence type="ECO:0000313" key="4">
    <source>
        <dbReference type="Proteomes" id="UP000218785"/>
    </source>
</evidence>
<name>A0A1Z4NBC2_9CYAN</name>
<sequence>MNEIEELKILMVALRGIGKTSLLAAMHEEFHKTFERANLQTWVDDTNSLRAIEECKSILKNIDPRLKKQVTPTQPKDNPWNDQGFYFEIGSGNKKFMGLRFTDPSGEYFNPDAAPEQKNYIKQQLNQCDAIVIPVDATALMQKKTGRVNHGELGTWHEEKNNSQRITQLIKDAFSQIDSPRLVIFAPIKCEAYTKTSTDAENLLYHLKTGYSGLLDFFKSDALINKVAVVVTPVQTIGNITFSHYKTDENNFTRFYYHKTPINAPYQPKDGEQPLRYILLFLINVFLENKKQVLQKEQENLQNLETTLYTEKDKLEFAKQEFEKKQKLLNERNKMWWLFREVANFFDDRETPYSQAKQEVDKKQDTVSEVQTNLQSTLRTVEATQEQINAFNNALFRFAMGCKNNDGFAILQGHKWLDFPQNIF</sequence>
<keyword evidence="3" id="KW-0614">Plasmid</keyword>
<dbReference type="Pfam" id="PF19993">
    <property type="entry name" value="DO-GTPase2"/>
    <property type="match status" value="1"/>
</dbReference>
<dbReference type="KEGG" id="ttq:NIES37_70300"/>
<dbReference type="RefSeq" id="WP_096584821.1">
    <property type="nucleotide sequence ID" value="NZ_CAWNJS010000002.1"/>
</dbReference>
<evidence type="ECO:0000313" key="3">
    <source>
        <dbReference type="EMBL" id="BAZ03017.1"/>
    </source>
</evidence>
<dbReference type="AlphaFoldDB" id="A0A1Z4NBC2"/>
<feature type="domain" description="Double-GTPase 2" evidence="2">
    <location>
        <begin position="16"/>
        <end position="181"/>
    </location>
</feature>
<reference evidence="3 4" key="1">
    <citation type="submission" date="2017-06" db="EMBL/GenBank/DDBJ databases">
        <title>Genome sequencing of cyanobaciteial culture collection at National Institute for Environmental Studies (NIES).</title>
        <authorList>
            <person name="Hirose Y."/>
            <person name="Shimura Y."/>
            <person name="Fujisawa T."/>
            <person name="Nakamura Y."/>
            <person name="Kawachi M."/>
        </authorList>
    </citation>
    <scope>NUCLEOTIDE SEQUENCE [LARGE SCALE GENOMIC DNA]</scope>
    <source>
        <strain evidence="3 4">NIES-37</strain>
        <plasmid evidence="4">Plasmid1 dna</plasmid>
    </source>
</reference>
<evidence type="ECO:0000259" key="2">
    <source>
        <dbReference type="Pfam" id="PF19993"/>
    </source>
</evidence>
<accession>A0A1Z4NBC2</accession>
<proteinExistence type="predicted"/>
<feature type="coiled-coil region" evidence="1">
    <location>
        <begin position="284"/>
        <end position="373"/>
    </location>
</feature>
<dbReference type="EMBL" id="AP018249">
    <property type="protein sequence ID" value="BAZ03017.1"/>
    <property type="molecule type" value="Genomic_DNA"/>
</dbReference>
<organism evidence="3 4">
    <name type="scientific">Tolypothrix tenuis PCC 7101</name>
    <dbReference type="NCBI Taxonomy" id="231146"/>
    <lineage>
        <taxon>Bacteria</taxon>
        <taxon>Bacillati</taxon>
        <taxon>Cyanobacteriota</taxon>
        <taxon>Cyanophyceae</taxon>
        <taxon>Nostocales</taxon>
        <taxon>Tolypothrichaceae</taxon>
        <taxon>Tolypothrix</taxon>
    </lineage>
</organism>